<dbReference type="AlphaFoldDB" id="A0A2L0ICC6"/>
<sequence>MQSVVAKYFLSASQCLLLSAFTQYAFAFDLANHKQFIMVSWSILHQPDQKAMIPNRKRRA</sequence>
<dbReference type="KEGG" id="pgz:C2E15_03550"/>
<evidence type="ECO:0000256" key="1">
    <source>
        <dbReference type="SAM" id="SignalP"/>
    </source>
</evidence>
<evidence type="ECO:0000313" key="3">
    <source>
        <dbReference type="Proteomes" id="UP000238365"/>
    </source>
</evidence>
<proteinExistence type="predicted"/>
<organism evidence="2 3">
    <name type="scientific">Mixta gaviniae</name>
    <dbReference type="NCBI Taxonomy" id="665914"/>
    <lineage>
        <taxon>Bacteria</taxon>
        <taxon>Pseudomonadati</taxon>
        <taxon>Pseudomonadota</taxon>
        <taxon>Gammaproteobacteria</taxon>
        <taxon>Enterobacterales</taxon>
        <taxon>Erwiniaceae</taxon>
        <taxon>Mixta</taxon>
    </lineage>
</organism>
<feature type="signal peptide" evidence="1">
    <location>
        <begin position="1"/>
        <end position="27"/>
    </location>
</feature>
<keyword evidence="1" id="KW-0732">Signal</keyword>
<name>A0A2L0ICC6_9GAMM</name>
<keyword evidence="3" id="KW-1185">Reference proteome</keyword>
<gene>
    <name evidence="2" type="ORF">C2E15_03550</name>
</gene>
<protein>
    <submittedName>
        <fullName evidence="2">Uncharacterized protein</fullName>
    </submittedName>
</protein>
<dbReference type="Proteomes" id="UP000238365">
    <property type="component" value="Chromosome"/>
</dbReference>
<feature type="chain" id="PRO_5014623272" evidence="1">
    <location>
        <begin position="28"/>
        <end position="60"/>
    </location>
</feature>
<accession>A0A2L0ICC6</accession>
<reference evidence="2 3" key="1">
    <citation type="submission" date="2018-01" db="EMBL/GenBank/DDBJ databases">
        <title>Complete and assembled Genome of Pantoea gaviniae DSM22758T.</title>
        <authorList>
            <person name="Stevens M.J.A."/>
            <person name="Zurfluh K."/>
            <person name="Stephan R."/>
        </authorList>
    </citation>
    <scope>NUCLEOTIDE SEQUENCE [LARGE SCALE GENOMIC DNA]</scope>
    <source>
        <strain evidence="2 3">DSM 22758</strain>
    </source>
</reference>
<evidence type="ECO:0000313" key="2">
    <source>
        <dbReference type="EMBL" id="AUX92258.1"/>
    </source>
</evidence>
<dbReference type="EMBL" id="CP026377">
    <property type="protein sequence ID" value="AUX92258.1"/>
    <property type="molecule type" value="Genomic_DNA"/>
</dbReference>